<accession>A0AA39HP78</accession>
<gene>
    <name evidence="3" type="ORF">QR680_003890</name>
</gene>
<keyword evidence="4" id="KW-1185">Reference proteome</keyword>
<dbReference type="EMBL" id="JAUCMV010000003">
    <property type="protein sequence ID" value="KAK0408327.1"/>
    <property type="molecule type" value="Genomic_DNA"/>
</dbReference>
<reference evidence="3" key="1">
    <citation type="submission" date="2023-06" db="EMBL/GenBank/DDBJ databases">
        <title>Genomic analysis of the entomopathogenic nematode Steinernema hermaphroditum.</title>
        <authorList>
            <person name="Schwarz E.M."/>
            <person name="Heppert J.K."/>
            <person name="Baniya A."/>
            <person name="Schwartz H.T."/>
            <person name="Tan C.-H."/>
            <person name="Antoshechkin I."/>
            <person name="Sternberg P.W."/>
            <person name="Goodrich-Blair H."/>
            <person name="Dillman A.R."/>
        </authorList>
    </citation>
    <scope>NUCLEOTIDE SEQUENCE</scope>
    <source>
        <strain evidence="3">PS9179</strain>
        <tissue evidence="3">Whole animal</tissue>
    </source>
</reference>
<keyword evidence="2" id="KW-0812">Transmembrane</keyword>
<evidence type="ECO:0000313" key="4">
    <source>
        <dbReference type="Proteomes" id="UP001175271"/>
    </source>
</evidence>
<feature type="transmembrane region" description="Helical" evidence="2">
    <location>
        <begin position="65"/>
        <end position="87"/>
    </location>
</feature>
<sequence length="252" mass="29425">MLDWWFRQSVPFRACVNTFLVFYLFHIISLSSYFALAHTDCKHVQIPDFDTEVTTGQISEHVFDWLPWTILYHAIFALLPLIPWPALRMFHINKAGKNAIMMLIIAANNIYQIRNLSMTVHKSGEVSFWWGVFYLLDAYSSDIPPSYVPDMFHTQMMIQRRSKNFMKVFDCKFRFHTFHNFLYTVIYFYCLGNLVHKAYHAFSYTVYWVEGRKFILCGFRQTTADGSSDSVPLSDMRRNASAPDGLGGVIDS</sequence>
<name>A0AA39HP78_9BILA</name>
<dbReference type="AlphaFoldDB" id="A0AA39HP78"/>
<dbReference type="Proteomes" id="UP001175271">
    <property type="component" value="Unassembled WGS sequence"/>
</dbReference>
<organism evidence="3 4">
    <name type="scientific">Steinernema hermaphroditum</name>
    <dbReference type="NCBI Taxonomy" id="289476"/>
    <lineage>
        <taxon>Eukaryota</taxon>
        <taxon>Metazoa</taxon>
        <taxon>Ecdysozoa</taxon>
        <taxon>Nematoda</taxon>
        <taxon>Chromadorea</taxon>
        <taxon>Rhabditida</taxon>
        <taxon>Tylenchina</taxon>
        <taxon>Panagrolaimomorpha</taxon>
        <taxon>Strongyloidoidea</taxon>
        <taxon>Steinernematidae</taxon>
        <taxon>Steinernema</taxon>
    </lineage>
</organism>
<feature type="region of interest" description="Disordered" evidence="1">
    <location>
        <begin position="225"/>
        <end position="252"/>
    </location>
</feature>
<comment type="caution">
    <text evidence="3">The sequence shown here is derived from an EMBL/GenBank/DDBJ whole genome shotgun (WGS) entry which is preliminary data.</text>
</comment>
<evidence type="ECO:0000256" key="1">
    <source>
        <dbReference type="SAM" id="MobiDB-lite"/>
    </source>
</evidence>
<keyword evidence="2" id="KW-1133">Transmembrane helix</keyword>
<proteinExistence type="predicted"/>
<feature type="transmembrane region" description="Helical" evidence="2">
    <location>
        <begin position="12"/>
        <end position="36"/>
    </location>
</feature>
<protein>
    <submittedName>
        <fullName evidence="3">Uncharacterized protein</fullName>
    </submittedName>
</protein>
<keyword evidence="2" id="KW-0472">Membrane</keyword>
<evidence type="ECO:0000313" key="3">
    <source>
        <dbReference type="EMBL" id="KAK0408327.1"/>
    </source>
</evidence>
<evidence type="ECO:0000256" key="2">
    <source>
        <dbReference type="SAM" id="Phobius"/>
    </source>
</evidence>